<keyword evidence="1" id="KW-0255">Endonuclease</keyword>
<keyword evidence="1" id="KW-0934">Plastid</keyword>
<organism evidence="1">
    <name type="scientific">Xylochloris irregularis</name>
    <dbReference type="NCBI Taxonomy" id="480381"/>
    <lineage>
        <taxon>Eukaryota</taxon>
        <taxon>Viridiplantae</taxon>
        <taxon>Chlorophyta</taxon>
        <taxon>core chlorophytes</taxon>
        <taxon>Trebouxiophyceae</taxon>
        <taxon>Trebouxiophyceae incertae sedis</taxon>
        <taxon>Xylochloris</taxon>
    </lineage>
</organism>
<gene>
    <name evidence="1" type="primary">orf117</name>
</gene>
<dbReference type="GeneID" id="22159607"/>
<accession>A0A097KMF9</accession>
<sequence length="117" mass="13945">MYHYRCALTGKTESLVCHHLNSWNTYPEQRFEISNGVLLARSVHADFHITYKFGNNIEKQFEDFCRSNYKIDWLRLKKNTLKNFMKKTQYGNHQPTSSKSFYCGEKVQRLGDEKLNQ</sequence>
<dbReference type="EMBL" id="KM462872">
    <property type="protein sequence ID" value="AIT94376.1"/>
    <property type="molecule type" value="Genomic_DNA"/>
</dbReference>
<keyword evidence="1" id="KW-0540">Nuclease</keyword>
<reference evidence="1" key="1">
    <citation type="journal article" date="2014" name="BMC Evol. Biol.">
        <title>Chloroplast phylogenomic analysis resolves deep-level relationships within the green algal class Trebouxiophyceae.</title>
        <authorList>
            <person name="Lemieux C."/>
            <person name="Otis C."/>
            <person name="Turmel M."/>
        </authorList>
    </citation>
    <scope>NUCLEOTIDE SEQUENCE</scope>
</reference>
<geneLocation type="chloroplast" evidence="1"/>
<keyword evidence="1" id="KW-0150">Chloroplast</keyword>
<name>A0A097KMF9_9CHLO</name>
<evidence type="ECO:0000313" key="1">
    <source>
        <dbReference type="EMBL" id="AIT94376.1"/>
    </source>
</evidence>
<dbReference type="AlphaFoldDB" id="A0A097KMF9"/>
<dbReference type="RefSeq" id="YP_009105650.1">
    <property type="nucleotide sequence ID" value="NC_025534.1"/>
</dbReference>
<keyword evidence="1" id="KW-0378">Hydrolase</keyword>
<dbReference type="GO" id="GO:0004519">
    <property type="term" value="F:endonuclease activity"/>
    <property type="evidence" value="ECO:0007669"/>
    <property type="project" value="UniProtKB-KW"/>
</dbReference>
<proteinExistence type="predicted"/>
<protein>
    <submittedName>
        <fullName evidence="1">Putative HNH homing endonuclease</fullName>
    </submittedName>
</protein>